<evidence type="ECO:0000313" key="7">
    <source>
        <dbReference type="Proteomes" id="UP001527202"/>
    </source>
</evidence>
<dbReference type="OrthoDB" id="9812484at2"/>
<evidence type="ECO:0000313" key="5">
    <source>
        <dbReference type="EMBL" id="QAV21284.1"/>
    </source>
</evidence>
<evidence type="ECO:0000256" key="1">
    <source>
        <dbReference type="ARBA" id="ARBA00023125"/>
    </source>
</evidence>
<dbReference type="Proteomes" id="UP001527202">
    <property type="component" value="Unassembled WGS sequence"/>
</dbReference>
<accession>A0A410X3T0</accession>
<dbReference type="Gene3D" id="1.10.357.10">
    <property type="entry name" value="Tetracycline Repressor, domain 2"/>
    <property type="match status" value="1"/>
</dbReference>
<dbReference type="InterPro" id="IPR023772">
    <property type="entry name" value="DNA-bd_HTH_TetR-type_CS"/>
</dbReference>
<dbReference type="EMBL" id="CP026520">
    <property type="protein sequence ID" value="QAV21284.1"/>
    <property type="molecule type" value="Genomic_DNA"/>
</dbReference>
<gene>
    <name evidence="4" type="ORF">M5X16_10455</name>
    <name evidence="5" type="ORF">PC41400_27905</name>
</gene>
<dbReference type="Gene3D" id="1.10.10.60">
    <property type="entry name" value="Homeodomain-like"/>
    <property type="match status" value="1"/>
</dbReference>
<dbReference type="PRINTS" id="PR00455">
    <property type="entry name" value="HTHTETR"/>
</dbReference>
<dbReference type="PROSITE" id="PS50977">
    <property type="entry name" value="HTH_TETR_2"/>
    <property type="match status" value="1"/>
</dbReference>
<dbReference type="PANTHER" id="PTHR43479:SF11">
    <property type="entry name" value="ACREF_ENVCD OPERON REPRESSOR-RELATED"/>
    <property type="match status" value="1"/>
</dbReference>
<reference evidence="5 6" key="1">
    <citation type="submission" date="2018-01" db="EMBL/GenBank/DDBJ databases">
        <title>The whole genome sequencing and assembly of Paenibacillus chitinolyticus KCCM 41400 strain.</title>
        <authorList>
            <person name="Kim J.-Y."/>
            <person name="Park M.-K."/>
            <person name="Lee Y.-J."/>
            <person name="Yi H."/>
            <person name="Bahn Y.-S."/>
            <person name="Kim J.F."/>
            <person name="Lee D.-W."/>
        </authorList>
    </citation>
    <scope>NUCLEOTIDE SEQUENCE [LARGE SCALE GENOMIC DNA]</scope>
    <source>
        <strain evidence="5 6">KCCM 41400</strain>
    </source>
</reference>
<evidence type="ECO:0000259" key="3">
    <source>
        <dbReference type="PROSITE" id="PS50977"/>
    </source>
</evidence>
<organism evidence="5 6">
    <name type="scientific">Paenibacillus chitinolyticus</name>
    <dbReference type="NCBI Taxonomy" id="79263"/>
    <lineage>
        <taxon>Bacteria</taxon>
        <taxon>Bacillati</taxon>
        <taxon>Bacillota</taxon>
        <taxon>Bacilli</taxon>
        <taxon>Bacillales</taxon>
        <taxon>Paenibacillaceae</taxon>
        <taxon>Paenibacillus</taxon>
    </lineage>
</organism>
<dbReference type="SUPFAM" id="SSF46689">
    <property type="entry name" value="Homeodomain-like"/>
    <property type="match status" value="1"/>
</dbReference>
<protein>
    <submittedName>
        <fullName evidence="5">TetR/AcrR family transcriptional regulator</fullName>
    </submittedName>
</protein>
<proteinExistence type="predicted"/>
<dbReference type="SUPFAM" id="SSF48498">
    <property type="entry name" value="Tetracyclin repressor-like, C-terminal domain"/>
    <property type="match status" value="1"/>
</dbReference>
<feature type="domain" description="HTH tetR-type" evidence="3">
    <location>
        <begin position="2"/>
        <end position="62"/>
    </location>
</feature>
<keyword evidence="1 2" id="KW-0238">DNA-binding</keyword>
<dbReference type="EMBL" id="JAMDMJ010000012">
    <property type="protein sequence ID" value="MCY9596194.1"/>
    <property type="molecule type" value="Genomic_DNA"/>
</dbReference>
<keyword evidence="7" id="KW-1185">Reference proteome</keyword>
<dbReference type="Proteomes" id="UP000288943">
    <property type="component" value="Chromosome"/>
</dbReference>
<dbReference type="AlphaFoldDB" id="A0A410X3T0"/>
<dbReference type="GO" id="GO:0003677">
    <property type="term" value="F:DNA binding"/>
    <property type="evidence" value="ECO:0007669"/>
    <property type="project" value="UniProtKB-UniRule"/>
</dbReference>
<dbReference type="InterPro" id="IPR009057">
    <property type="entry name" value="Homeodomain-like_sf"/>
</dbReference>
<dbReference type="InterPro" id="IPR036271">
    <property type="entry name" value="Tet_transcr_reg_TetR-rel_C_sf"/>
</dbReference>
<dbReference type="InterPro" id="IPR001647">
    <property type="entry name" value="HTH_TetR"/>
</dbReference>
<reference evidence="4 7" key="2">
    <citation type="submission" date="2022-05" db="EMBL/GenBank/DDBJ databases">
        <title>Genome Sequencing of Bee-Associated Microbes.</title>
        <authorList>
            <person name="Dunlap C."/>
        </authorList>
    </citation>
    <scope>NUCLEOTIDE SEQUENCE [LARGE SCALE GENOMIC DNA]</scope>
    <source>
        <strain evidence="4 7">NRRL B-23120</strain>
    </source>
</reference>
<sequence length="189" mass="21269">MDQRRENILDAAKKSFALFGYKGTTVDQIAKIASVGKGTLYLYFETKEDLLNEIVKSLIAEMRKLADASISKGGTIMEKLHSATYSILVYRKEHELLLKLSQEVAQFGTPASQHALREIEEGVIGYIKQHLEIAVANGSIKPCDPEITAFVLVRMYLVLLVDWERKHPPLTNEQISDLIQLYMMDGIAL</sequence>
<evidence type="ECO:0000256" key="2">
    <source>
        <dbReference type="PROSITE-ProRule" id="PRU00335"/>
    </source>
</evidence>
<name>A0A410X3T0_9BACL</name>
<evidence type="ECO:0000313" key="4">
    <source>
        <dbReference type="EMBL" id="MCY9596194.1"/>
    </source>
</evidence>
<dbReference type="PANTHER" id="PTHR43479">
    <property type="entry name" value="ACREF/ENVCD OPERON REPRESSOR-RELATED"/>
    <property type="match status" value="1"/>
</dbReference>
<dbReference type="GeneID" id="95378617"/>
<feature type="DNA-binding region" description="H-T-H motif" evidence="2">
    <location>
        <begin position="25"/>
        <end position="44"/>
    </location>
</feature>
<dbReference type="Pfam" id="PF00440">
    <property type="entry name" value="TetR_N"/>
    <property type="match status" value="1"/>
</dbReference>
<dbReference type="PROSITE" id="PS01081">
    <property type="entry name" value="HTH_TETR_1"/>
    <property type="match status" value="1"/>
</dbReference>
<dbReference type="InterPro" id="IPR050624">
    <property type="entry name" value="HTH-type_Tx_Regulator"/>
</dbReference>
<dbReference type="KEGG" id="pchi:PC41400_27905"/>
<dbReference type="RefSeq" id="WP_042235735.1">
    <property type="nucleotide sequence ID" value="NZ_CP026520.1"/>
</dbReference>
<evidence type="ECO:0000313" key="6">
    <source>
        <dbReference type="Proteomes" id="UP000288943"/>
    </source>
</evidence>